<dbReference type="EMBL" id="CP036433">
    <property type="protein sequence ID" value="QDU95846.1"/>
    <property type="molecule type" value="Genomic_DNA"/>
</dbReference>
<dbReference type="InterPro" id="IPR046342">
    <property type="entry name" value="CBS_dom_sf"/>
</dbReference>
<sequence length="257" mass="27820">MHDLQLNLLVTYNPFSIAPEAPVSEALAMFERMGFHHLPVVDRSGQLLGVLSDQDLFDNGRTAVGSVGNLVSREPITVDHSSTPLSALRKMLAHGVHSAPVVDNGQLVGLITSTDYLREFSYGSIAPGHERVSSFMTTPPDPIEISSSVEEALAAFDDGHHDYLPLVEGELTLAIISRRDAVKLARRRRTDPTLGLRNLFSKAPGVAPGERMSVAAAIMEQHHVLAIGVVNRMGRLLGIVTADTMLQAWFDQAVSVV</sequence>
<feature type="domain" description="CBS" evidence="3">
    <location>
        <begin position="10"/>
        <end position="67"/>
    </location>
</feature>
<dbReference type="PROSITE" id="PS51371">
    <property type="entry name" value="CBS"/>
    <property type="match status" value="3"/>
</dbReference>
<proteinExistence type="predicted"/>
<dbReference type="AlphaFoldDB" id="A0A518DVH7"/>
<dbReference type="KEGG" id="lcre:Pla8534_36650"/>
<dbReference type="Pfam" id="PF00571">
    <property type="entry name" value="CBS"/>
    <property type="match status" value="4"/>
</dbReference>
<reference evidence="4 5" key="1">
    <citation type="submission" date="2019-02" db="EMBL/GenBank/DDBJ databases">
        <title>Deep-cultivation of Planctomycetes and their phenomic and genomic characterization uncovers novel biology.</title>
        <authorList>
            <person name="Wiegand S."/>
            <person name="Jogler M."/>
            <person name="Boedeker C."/>
            <person name="Pinto D."/>
            <person name="Vollmers J."/>
            <person name="Rivas-Marin E."/>
            <person name="Kohn T."/>
            <person name="Peeters S.H."/>
            <person name="Heuer A."/>
            <person name="Rast P."/>
            <person name="Oberbeckmann S."/>
            <person name="Bunk B."/>
            <person name="Jeske O."/>
            <person name="Meyerdierks A."/>
            <person name="Storesund J.E."/>
            <person name="Kallscheuer N."/>
            <person name="Luecker S."/>
            <person name="Lage O.M."/>
            <person name="Pohl T."/>
            <person name="Merkel B.J."/>
            <person name="Hornburger P."/>
            <person name="Mueller R.-W."/>
            <person name="Bruemmer F."/>
            <person name="Labrenz M."/>
            <person name="Spormann A.M."/>
            <person name="Op den Camp H."/>
            <person name="Overmann J."/>
            <person name="Amann R."/>
            <person name="Jetten M.S.M."/>
            <person name="Mascher T."/>
            <person name="Medema M.H."/>
            <person name="Devos D.P."/>
            <person name="Kaster A.-K."/>
            <person name="Ovreas L."/>
            <person name="Rohde M."/>
            <person name="Galperin M.Y."/>
            <person name="Jogler C."/>
        </authorList>
    </citation>
    <scope>NUCLEOTIDE SEQUENCE [LARGE SCALE GENOMIC DNA]</scope>
    <source>
        <strain evidence="4 5">Pla85_3_4</strain>
    </source>
</reference>
<dbReference type="SMART" id="SM00116">
    <property type="entry name" value="CBS"/>
    <property type="match status" value="4"/>
</dbReference>
<evidence type="ECO:0000256" key="2">
    <source>
        <dbReference type="PROSITE-ProRule" id="PRU00703"/>
    </source>
</evidence>
<feature type="domain" description="CBS" evidence="3">
    <location>
        <begin position="136"/>
        <end position="192"/>
    </location>
</feature>
<dbReference type="Proteomes" id="UP000317648">
    <property type="component" value="Chromosome"/>
</dbReference>
<dbReference type="PANTHER" id="PTHR43080">
    <property type="entry name" value="CBS DOMAIN-CONTAINING PROTEIN CBSX3, MITOCHONDRIAL"/>
    <property type="match status" value="1"/>
</dbReference>
<dbReference type="PANTHER" id="PTHR43080:SF2">
    <property type="entry name" value="CBS DOMAIN-CONTAINING PROTEIN"/>
    <property type="match status" value="1"/>
</dbReference>
<accession>A0A518DVH7</accession>
<dbReference type="InterPro" id="IPR051257">
    <property type="entry name" value="Diverse_CBS-Domain"/>
</dbReference>
<dbReference type="CDD" id="cd02205">
    <property type="entry name" value="CBS_pair_SF"/>
    <property type="match status" value="1"/>
</dbReference>
<dbReference type="RefSeq" id="WP_197442345.1">
    <property type="nucleotide sequence ID" value="NZ_CP036433.1"/>
</dbReference>
<protein>
    <submittedName>
        <fullName evidence="4">Inosine 5'-monophosphate dehydrogenase</fullName>
    </submittedName>
</protein>
<evidence type="ECO:0000313" key="4">
    <source>
        <dbReference type="EMBL" id="QDU95846.1"/>
    </source>
</evidence>
<dbReference type="SUPFAM" id="SSF54631">
    <property type="entry name" value="CBS-domain pair"/>
    <property type="match status" value="2"/>
</dbReference>
<feature type="domain" description="CBS" evidence="3">
    <location>
        <begin position="71"/>
        <end position="127"/>
    </location>
</feature>
<name>A0A518DVH7_9BACT</name>
<keyword evidence="1 2" id="KW-0129">CBS domain</keyword>
<evidence type="ECO:0000256" key="1">
    <source>
        <dbReference type="ARBA" id="ARBA00023122"/>
    </source>
</evidence>
<dbReference type="Gene3D" id="3.10.580.10">
    <property type="entry name" value="CBS-domain"/>
    <property type="match status" value="3"/>
</dbReference>
<gene>
    <name evidence="4" type="ORF">Pla8534_36650</name>
</gene>
<dbReference type="InterPro" id="IPR000644">
    <property type="entry name" value="CBS_dom"/>
</dbReference>
<evidence type="ECO:0000259" key="3">
    <source>
        <dbReference type="PROSITE" id="PS51371"/>
    </source>
</evidence>
<evidence type="ECO:0000313" key="5">
    <source>
        <dbReference type="Proteomes" id="UP000317648"/>
    </source>
</evidence>
<keyword evidence="5" id="KW-1185">Reference proteome</keyword>
<organism evidence="4 5">
    <name type="scientific">Lignipirellula cremea</name>
    <dbReference type="NCBI Taxonomy" id="2528010"/>
    <lineage>
        <taxon>Bacteria</taxon>
        <taxon>Pseudomonadati</taxon>
        <taxon>Planctomycetota</taxon>
        <taxon>Planctomycetia</taxon>
        <taxon>Pirellulales</taxon>
        <taxon>Pirellulaceae</taxon>
        <taxon>Lignipirellula</taxon>
    </lineage>
</organism>